<dbReference type="EC" id="2.3.1.191" evidence="7"/>
<keyword evidence="3 7" id="KW-0808">Transferase</keyword>
<name>A0A6M4GRN7_9PROT</name>
<dbReference type="Pfam" id="PF14602">
    <property type="entry name" value="Hexapep_2"/>
    <property type="match status" value="1"/>
</dbReference>
<dbReference type="Pfam" id="PF00132">
    <property type="entry name" value="Hexapep"/>
    <property type="match status" value="3"/>
</dbReference>
<evidence type="ECO:0000256" key="7">
    <source>
        <dbReference type="HAMAP-Rule" id="MF_00523"/>
    </source>
</evidence>
<dbReference type="EMBL" id="CP053069">
    <property type="protein sequence ID" value="QJR09989.1"/>
    <property type="molecule type" value="Genomic_DNA"/>
</dbReference>
<dbReference type="HAMAP" id="MF_00523">
    <property type="entry name" value="LpxD"/>
    <property type="match status" value="1"/>
</dbReference>
<dbReference type="Proteomes" id="UP000501534">
    <property type="component" value="Chromosome"/>
</dbReference>
<sequence length="332" mass="34986">MAEALTFSLREIVSELGGEAVGESAQRLTGVATIESAGPTQLAFLANLKYRAQLERTRAGAVILGPDERDATPLPRIVTPNPYAYYARAVALFNPPPPVKAGRHPTAQVDPEAIVAASAEIGPYAVVGHGARIGERTSIGATCVIGANVRIGDDTRLYPRVTIYNDCTIGDRTILHSGVVIGADGFGMAPDQGRWVKIPQVGAVRIGDDVEVGANTTIDRGALDDTVIEDGCKLDNQIQIGHNCVVGEHTVIAGCVGIAGSARIGKRCRIGGAAGISGHLEICDNVTISAMTLVTKSIKKPGVYTSALPMMPHDEWLRWAVHARRDAKGEKS</sequence>
<dbReference type="PROSITE" id="PS00101">
    <property type="entry name" value="HEXAPEP_TRANSFERASES"/>
    <property type="match status" value="1"/>
</dbReference>
<dbReference type="CDD" id="cd03352">
    <property type="entry name" value="LbH_LpxD"/>
    <property type="match status" value="1"/>
</dbReference>
<dbReference type="NCBIfam" id="TIGR01853">
    <property type="entry name" value="lipid_A_lpxD"/>
    <property type="match status" value="1"/>
</dbReference>
<dbReference type="PANTHER" id="PTHR43378:SF2">
    <property type="entry name" value="UDP-3-O-ACYLGLUCOSAMINE N-ACYLTRANSFERASE 1, MITOCHONDRIAL-RELATED"/>
    <property type="match status" value="1"/>
</dbReference>
<dbReference type="KEGG" id="uru:DSM104443_01040"/>
<dbReference type="GO" id="GO:0009245">
    <property type="term" value="P:lipid A biosynthetic process"/>
    <property type="evidence" value="ECO:0007669"/>
    <property type="project" value="UniProtKB-UniRule"/>
</dbReference>
<proteinExistence type="inferred from homology"/>
<comment type="function">
    <text evidence="7">Catalyzes the N-acylation of UDP-3-O-acylglucosamine using 3-hydroxyacyl-ACP as the acyl donor. Is involved in the biosynthesis of lipid A, a phosphorylated glycolipid that anchors the lipopolysaccharide to the outer membrane of the cell.</text>
</comment>
<dbReference type="InterPro" id="IPR011004">
    <property type="entry name" value="Trimer_LpxA-like_sf"/>
</dbReference>
<reference evidence="9 10" key="1">
    <citation type="submission" date="2020-04" db="EMBL/GenBank/DDBJ databases">
        <title>Usitatibacter rugosus gen. nov., sp. nov. and Usitatibacter palustris sp. nov., novel members of Usitatibacteraceae fam. nov. within the order Nitrosomonadales isolated from soil.</title>
        <authorList>
            <person name="Huber K.J."/>
            <person name="Neumann-Schaal M."/>
            <person name="Geppert A."/>
            <person name="Luckner M."/>
            <person name="Wanner G."/>
            <person name="Overmann J."/>
        </authorList>
    </citation>
    <scope>NUCLEOTIDE SEQUENCE [LARGE SCALE GENOMIC DNA]</scope>
    <source>
        <strain evidence="9 10">0125_3</strain>
    </source>
</reference>
<accession>A0A6M4GRN7</accession>
<evidence type="ECO:0000256" key="3">
    <source>
        <dbReference type="ARBA" id="ARBA00022679"/>
    </source>
</evidence>
<comment type="pathway">
    <text evidence="7">Bacterial outer membrane biogenesis; LPS lipid A biosynthesis.</text>
</comment>
<dbReference type="RefSeq" id="WP_212756953.1">
    <property type="nucleotide sequence ID" value="NZ_CP053069.1"/>
</dbReference>
<dbReference type="PANTHER" id="PTHR43378">
    <property type="entry name" value="UDP-3-O-ACYLGLUCOSAMINE N-ACYLTRANSFERASE"/>
    <property type="match status" value="1"/>
</dbReference>
<evidence type="ECO:0000256" key="5">
    <source>
        <dbReference type="ARBA" id="ARBA00023098"/>
    </source>
</evidence>
<dbReference type="SUPFAM" id="SSF51161">
    <property type="entry name" value="Trimeric LpxA-like enzymes"/>
    <property type="match status" value="1"/>
</dbReference>
<keyword evidence="1 7" id="KW-0444">Lipid biosynthesis</keyword>
<dbReference type="GO" id="GO:0016410">
    <property type="term" value="F:N-acyltransferase activity"/>
    <property type="evidence" value="ECO:0007669"/>
    <property type="project" value="InterPro"/>
</dbReference>
<evidence type="ECO:0000256" key="4">
    <source>
        <dbReference type="ARBA" id="ARBA00022737"/>
    </source>
</evidence>
<keyword evidence="5 7" id="KW-0443">Lipid metabolism</keyword>
<evidence type="ECO:0000259" key="8">
    <source>
        <dbReference type="Pfam" id="PF04613"/>
    </source>
</evidence>
<dbReference type="InterPro" id="IPR020573">
    <property type="entry name" value="UDP_GlcNAc_AcTrfase_non-rep"/>
</dbReference>
<evidence type="ECO:0000256" key="2">
    <source>
        <dbReference type="ARBA" id="ARBA00022556"/>
    </source>
</evidence>
<dbReference type="Gene3D" id="2.160.10.10">
    <property type="entry name" value="Hexapeptide repeat proteins"/>
    <property type="match status" value="1"/>
</dbReference>
<dbReference type="NCBIfam" id="NF002060">
    <property type="entry name" value="PRK00892.1"/>
    <property type="match status" value="1"/>
</dbReference>
<dbReference type="Gene3D" id="3.40.1390.10">
    <property type="entry name" value="MurE/MurF, N-terminal domain"/>
    <property type="match status" value="1"/>
</dbReference>
<dbReference type="InterPro" id="IPR007691">
    <property type="entry name" value="LpxD"/>
</dbReference>
<evidence type="ECO:0000313" key="9">
    <source>
        <dbReference type="EMBL" id="QJR09989.1"/>
    </source>
</evidence>
<comment type="similarity">
    <text evidence="7">Belongs to the transferase hexapeptide repeat family. LpxD subfamily.</text>
</comment>
<evidence type="ECO:0000256" key="1">
    <source>
        <dbReference type="ARBA" id="ARBA00022516"/>
    </source>
</evidence>
<dbReference type="GO" id="GO:0016020">
    <property type="term" value="C:membrane"/>
    <property type="evidence" value="ECO:0007669"/>
    <property type="project" value="GOC"/>
</dbReference>
<protein>
    <recommendedName>
        <fullName evidence="7">UDP-3-O-acylglucosamine N-acyltransferase</fullName>
        <ecNumber evidence="7">2.3.1.191</ecNumber>
    </recommendedName>
</protein>
<keyword evidence="4 7" id="KW-0677">Repeat</keyword>
<feature type="domain" description="UDP-3-O-[3-hydroxymyristoyl] glucosamine N-acyltransferase non-repeat region" evidence="8">
    <location>
        <begin position="27"/>
        <end position="92"/>
    </location>
</feature>
<feature type="active site" description="Proton acceptor" evidence="7">
    <location>
        <position position="242"/>
    </location>
</feature>
<keyword evidence="2 7" id="KW-0441">Lipid A biosynthesis</keyword>
<organism evidence="9 10">
    <name type="scientific">Usitatibacter rugosus</name>
    <dbReference type="NCBI Taxonomy" id="2732067"/>
    <lineage>
        <taxon>Bacteria</taxon>
        <taxon>Pseudomonadati</taxon>
        <taxon>Pseudomonadota</taxon>
        <taxon>Betaproteobacteria</taxon>
        <taxon>Nitrosomonadales</taxon>
        <taxon>Usitatibacteraceae</taxon>
        <taxon>Usitatibacter</taxon>
    </lineage>
</organism>
<dbReference type="UniPathway" id="UPA00973"/>
<evidence type="ECO:0000256" key="6">
    <source>
        <dbReference type="ARBA" id="ARBA00023315"/>
    </source>
</evidence>
<dbReference type="GO" id="GO:0103118">
    <property type="term" value="F:UDP-3-O-[(3R)-3-hydroxyacyl]-glucosamine N-acyltransferase activity"/>
    <property type="evidence" value="ECO:0007669"/>
    <property type="project" value="UniProtKB-EC"/>
</dbReference>
<dbReference type="InterPro" id="IPR018357">
    <property type="entry name" value="Hexapep_transf_CS"/>
</dbReference>
<keyword evidence="10" id="KW-1185">Reference proteome</keyword>
<comment type="catalytic activity">
    <reaction evidence="7">
        <text>a UDP-3-O-[(3R)-3-hydroxyacyl]-alpha-D-glucosamine + a (3R)-hydroxyacyl-[ACP] = a UDP-2-N,3-O-bis[(3R)-3-hydroxyacyl]-alpha-D-glucosamine + holo-[ACP] + H(+)</text>
        <dbReference type="Rhea" id="RHEA:53836"/>
        <dbReference type="Rhea" id="RHEA-COMP:9685"/>
        <dbReference type="Rhea" id="RHEA-COMP:9945"/>
        <dbReference type="ChEBI" id="CHEBI:15378"/>
        <dbReference type="ChEBI" id="CHEBI:64479"/>
        <dbReference type="ChEBI" id="CHEBI:78827"/>
        <dbReference type="ChEBI" id="CHEBI:137740"/>
        <dbReference type="ChEBI" id="CHEBI:137748"/>
        <dbReference type="EC" id="2.3.1.191"/>
    </reaction>
</comment>
<dbReference type="AlphaFoldDB" id="A0A6M4GRN7"/>
<keyword evidence="6 7" id="KW-0012">Acyltransferase</keyword>
<comment type="subunit">
    <text evidence="7">Homotrimer.</text>
</comment>
<gene>
    <name evidence="9" type="primary">lpxD_1</name>
    <name evidence="7" type="synonym">lpxD</name>
    <name evidence="9" type="ORF">DSM104443_01040</name>
</gene>
<evidence type="ECO:0000313" key="10">
    <source>
        <dbReference type="Proteomes" id="UP000501534"/>
    </source>
</evidence>
<dbReference type="InterPro" id="IPR001451">
    <property type="entry name" value="Hexapep"/>
</dbReference>
<dbReference type="Pfam" id="PF04613">
    <property type="entry name" value="LpxD"/>
    <property type="match status" value="1"/>
</dbReference>